<keyword evidence="2" id="KW-1185">Reference proteome</keyword>
<sequence length="532" mass="58210">MNVKAQCPNASVWASHAMVASGHPLASQAGLQMLHQGGNAVDAAIAMAFATGVLMPDMAGLGGEAFVLYQAPHREITAYLGSGRLPQGYDESKLPKSLTLPLHQGASVSVPGALDLYWRLHQDGGRLPWARVIEPAQRLAEEGFPVDARLAESLQEMTVLQEEAPSCQEVFFPQGQPLVEGELLKQPALANTLKLLQEQGRDGFYRGEVAHDIVKAVTRAGGFLDDDDLRAHETETTKPLSLSFGPYTIYQTPPPSQGVVMLEALAMLGPDFPKDWRQTGANVHQVIESLRWAFYDRREYLGDPLWQHFDPTQLLTEQWIEKRRAGILPRASLIDTTLKEGDTTSLLAVDDEGHVVSFIHSLALSFGSYVFVPERGFFLNNRAGRSFNRIVGHPNQATPGKRPMHTLNTYMVTYGDQFYLAGNTPGGDGQPQWNLMILLDLLQAQALPHEAVSAPRLTIGPATDAHTLSQQSYVVLESRFAPHVIDDLRKRGHNVRVIGPLSGGGSAQVIMRRLGNWVGASDPRGIGQTLGY</sequence>
<dbReference type="Gene3D" id="3.60.20.40">
    <property type="match status" value="1"/>
</dbReference>
<keyword evidence="1" id="KW-0378">Hydrolase</keyword>
<dbReference type="InterPro" id="IPR029055">
    <property type="entry name" value="Ntn_hydrolases_N"/>
</dbReference>
<dbReference type="Pfam" id="PF01019">
    <property type="entry name" value="G_glu_transpept"/>
    <property type="match status" value="1"/>
</dbReference>
<accession>A0A1W1WAZ2</accession>
<dbReference type="AlphaFoldDB" id="A0A1W1WAZ2"/>
<name>A0A1W1WAZ2_SULTA</name>
<dbReference type="PRINTS" id="PR01210">
    <property type="entry name" value="GGTRANSPTASE"/>
</dbReference>
<dbReference type="Gene3D" id="1.10.246.230">
    <property type="match status" value="1"/>
</dbReference>
<gene>
    <name evidence="1" type="ORF">SAMN00768000_1089</name>
</gene>
<dbReference type="GO" id="GO:0016787">
    <property type="term" value="F:hydrolase activity"/>
    <property type="evidence" value="ECO:0007669"/>
    <property type="project" value="UniProtKB-KW"/>
</dbReference>
<evidence type="ECO:0000313" key="2">
    <source>
        <dbReference type="Proteomes" id="UP000192660"/>
    </source>
</evidence>
<evidence type="ECO:0000313" key="1">
    <source>
        <dbReference type="EMBL" id="SMC03446.1"/>
    </source>
</evidence>
<dbReference type="PANTHER" id="PTHR43881">
    <property type="entry name" value="GAMMA-GLUTAMYLTRANSPEPTIDASE (AFU_ORTHOLOGUE AFUA_4G13580)"/>
    <property type="match status" value="1"/>
</dbReference>
<dbReference type="STRING" id="28034.BFX07_03825"/>
<dbReference type="InterPro" id="IPR043137">
    <property type="entry name" value="GGT_ssub_C"/>
</dbReference>
<dbReference type="InterPro" id="IPR052896">
    <property type="entry name" value="GGT-like_enzyme"/>
</dbReference>
<dbReference type="OrthoDB" id="9781342at2"/>
<dbReference type="PANTHER" id="PTHR43881:SF1">
    <property type="entry name" value="GAMMA-GLUTAMYLTRANSPEPTIDASE (AFU_ORTHOLOGUE AFUA_4G13580)"/>
    <property type="match status" value="1"/>
</dbReference>
<reference evidence="2" key="1">
    <citation type="submission" date="2017-04" db="EMBL/GenBank/DDBJ databases">
        <authorList>
            <person name="Varghese N."/>
            <person name="Submissions S."/>
        </authorList>
    </citation>
    <scope>NUCLEOTIDE SEQUENCE [LARGE SCALE GENOMIC DNA]</scope>
    <source>
        <strain evidence="2">DSM 9293</strain>
    </source>
</reference>
<dbReference type="SUPFAM" id="SSF56235">
    <property type="entry name" value="N-terminal nucleophile aminohydrolases (Ntn hydrolases)"/>
    <property type="match status" value="1"/>
</dbReference>
<proteinExistence type="predicted"/>
<protein>
    <submittedName>
        <fullName evidence="1">Gamma-glutamyltranspeptidase / glutathione hydrolase</fullName>
    </submittedName>
</protein>
<dbReference type="RefSeq" id="WP_084660942.1">
    <property type="nucleotide sequence ID" value="NZ_FWWY01000001.1"/>
</dbReference>
<dbReference type="Proteomes" id="UP000192660">
    <property type="component" value="Unassembled WGS sequence"/>
</dbReference>
<dbReference type="EMBL" id="FWWY01000001">
    <property type="protein sequence ID" value="SMC03446.1"/>
    <property type="molecule type" value="Genomic_DNA"/>
</dbReference>
<organism evidence="1 2">
    <name type="scientific">Sulfobacillus thermosulfidooxidans (strain DSM 9293 / VKM B-1269 / AT-1)</name>
    <dbReference type="NCBI Taxonomy" id="929705"/>
    <lineage>
        <taxon>Bacteria</taxon>
        <taxon>Bacillati</taxon>
        <taxon>Bacillota</taxon>
        <taxon>Clostridia</taxon>
        <taxon>Eubacteriales</taxon>
        <taxon>Clostridiales Family XVII. Incertae Sedis</taxon>
        <taxon>Sulfobacillus</taxon>
    </lineage>
</organism>